<feature type="chain" id="PRO_5045217875" evidence="2">
    <location>
        <begin position="26"/>
        <end position="347"/>
    </location>
</feature>
<dbReference type="NCBIfam" id="TIGR00996">
    <property type="entry name" value="Mtu_fam_mce"/>
    <property type="match status" value="1"/>
</dbReference>
<dbReference type="InterPro" id="IPR005693">
    <property type="entry name" value="Mce"/>
</dbReference>
<feature type="signal peptide" evidence="2">
    <location>
        <begin position="1"/>
        <end position="25"/>
    </location>
</feature>
<dbReference type="PANTHER" id="PTHR33371">
    <property type="entry name" value="INTERMEMBRANE PHOSPHOLIPID TRANSPORT SYSTEM BINDING PROTEIN MLAD-RELATED"/>
    <property type="match status" value="1"/>
</dbReference>
<dbReference type="InterPro" id="IPR003399">
    <property type="entry name" value="Mce/MlaD"/>
</dbReference>
<proteinExistence type="predicted"/>
<evidence type="ECO:0000313" key="6">
    <source>
        <dbReference type="Proteomes" id="UP001556631"/>
    </source>
</evidence>
<feature type="region of interest" description="Disordered" evidence="1">
    <location>
        <begin position="328"/>
        <end position="347"/>
    </location>
</feature>
<dbReference type="InterPro" id="IPR052336">
    <property type="entry name" value="MlaD_Phospholipid_Transporter"/>
</dbReference>
<gene>
    <name evidence="5" type="ORF">AB3X52_01055</name>
</gene>
<dbReference type="Proteomes" id="UP001556631">
    <property type="component" value="Unassembled WGS sequence"/>
</dbReference>
<evidence type="ECO:0000313" key="5">
    <source>
        <dbReference type="EMBL" id="MEX0426188.1"/>
    </source>
</evidence>
<dbReference type="Pfam" id="PF02470">
    <property type="entry name" value="MlaD"/>
    <property type="match status" value="1"/>
</dbReference>
<name>A0ABV3STC4_9ACTN</name>
<dbReference type="Pfam" id="PF11887">
    <property type="entry name" value="Mce4_CUP1"/>
    <property type="match status" value="1"/>
</dbReference>
<dbReference type="EMBL" id="JBFPJR010000001">
    <property type="protein sequence ID" value="MEX0426188.1"/>
    <property type="molecule type" value="Genomic_DNA"/>
</dbReference>
<feature type="domain" description="Mce/MlaD" evidence="3">
    <location>
        <begin position="32"/>
        <end position="106"/>
    </location>
</feature>
<dbReference type="InterPro" id="IPR024516">
    <property type="entry name" value="Mce_C"/>
</dbReference>
<keyword evidence="6" id="KW-1185">Reference proteome</keyword>
<sequence length="347" mass="36015">MRTLRRLLVAAVVVVVVGVAGSAVASAYRGNTTTFSALFNSTIGLYPGSDVEILGVSIGHVTKVEPEGAKVRVTMELDHGQAAAADTAAVVVAPTLVSDRYVQLTKPYTSGRKLADGAVITATAVPAEIDDLYDSLDDLTKQLGPDGANKTGALSRFLSVAADNLQGNGTDINTMINQFGKATGTLADSGDDLFATIGNLEKISSTLEQHDSSVAGVNKQLATVSKYLADDRTDMAAAVRNLSGAMADLQSFIKDNRSKLQTSVTNLQGPTQVLVKEKQALAETVQTIPLALQNFLAAYDAGSNTISGRGDLNELTLWSKDGLTAATSDSAPPTLVPGVTDSTGADQ</sequence>
<feature type="domain" description="Mammalian cell entry C-terminal" evidence="4">
    <location>
        <begin position="110"/>
        <end position="297"/>
    </location>
</feature>
<evidence type="ECO:0000259" key="4">
    <source>
        <dbReference type="Pfam" id="PF11887"/>
    </source>
</evidence>
<evidence type="ECO:0000256" key="2">
    <source>
        <dbReference type="SAM" id="SignalP"/>
    </source>
</evidence>
<reference evidence="5 6" key="1">
    <citation type="submission" date="2024-07" db="EMBL/GenBank/DDBJ databases">
        <authorList>
            <person name="Lee S."/>
            <person name="Kang M."/>
        </authorList>
    </citation>
    <scope>NUCLEOTIDE SEQUENCE [LARGE SCALE GENOMIC DNA]</scope>
    <source>
        <strain evidence="5 6">DS6</strain>
    </source>
</reference>
<dbReference type="RefSeq" id="WP_367990844.1">
    <property type="nucleotide sequence ID" value="NZ_JBFPJR010000001.1"/>
</dbReference>
<protein>
    <submittedName>
        <fullName evidence="5">MCE family protein</fullName>
    </submittedName>
</protein>
<evidence type="ECO:0000256" key="1">
    <source>
        <dbReference type="SAM" id="MobiDB-lite"/>
    </source>
</evidence>
<evidence type="ECO:0000259" key="3">
    <source>
        <dbReference type="Pfam" id="PF02470"/>
    </source>
</evidence>
<dbReference type="PANTHER" id="PTHR33371:SF4">
    <property type="entry name" value="INTERMEMBRANE PHOSPHOLIPID TRANSPORT SYSTEM BINDING PROTEIN MLAD"/>
    <property type="match status" value="1"/>
</dbReference>
<organism evidence="5 6">
    <name type="scientific">Nocardioides eburneus</name>
    <dbReference type="NCBI Taxonomy" id="3231482"/>
    <lineage>
        <taxon>Bacteria</taxon>
        <taxon>Bacillati</taxon>
        <taxon>Actinomycetota</taxon>
        <taxon>Actinomycetes</taxon>
        <taxon>Propionibacteriales</taxon>
        <taxon>Nocardioidaceae</taxon>
        <taxon>Nocardioides</taxon>
    </lineage>
</organism>
<accession>A0ABV3STC4</accession>
<comment type="caution">
    <text evidence="5">The sequence shown here is derived from an EMBL/GenBank/DDBJ whole genome shotgun (WGS) entry which is preliminary data.</text>
</comment>
<keyword evidence="2" id="KW-0732">Signal</keyword>